<evidence type="ECO:0008006" key="3">
    <source>
        <dbReference type="Google" id="ProtNLM"/>
    </source>
</evidence>
<proteinExistence type="predicted"/>
<accession>A0A1M5DX90</accession>
<dbReference type="AlphaFoldDB" id="A0A1M5DX90"/>
<sequence length="125" mass="14368">MGHFIRNLCLALILTSCSTLLPDKHLNEKTFESNDITVKWYKVSEITSGHDFVDLTRNGYTKTILKANSMGIHDIIIKRDTITIRTVPGLIIYDLTAQTVGCYIKLDTTVTFDEYRDKLRREEVK</sequence>
<gene>
    <name evidence="1" type="ORF">SAMN02745131_03371</name>
</gene>
<organism evidence="1 2">
    <name type="scientific">Flavisolibacter ginsengisoli DSM 18119</name>
    <dbReference type="NCBI Taxonomy" id="1121884"/>
    <lineage>
        <taxon>Bacteria</taxon>
        <taxon>Pseudomonadati</taxon>
        <taxon>Bacteroidota</taxon>
        <taxon>Chitinophagia</taxon>
        <taxon>Chitinophagales</taxon>
        <taxon>Chitinophagaceae</taxon>
        <taxon>Flavisolibacter</taxon>
    </lineage>
</organism>
<reference evidence="1 2" key="1">
    <citation type="submission" date="2016-11" db="EMBL/GenBank/DDBJ databases">
        <authorList>
            <person name="Jaros S."/>
            <person name="Januszkiewicz K."/>
            <person name="Wedrychowicz H."/>
        </authorList>
    </citation>
    <scope>NUCLEOTIDE SEQUENCE [LARGE SCALE GENOMIC DNA]</scope>
    <source>
        <strain evidence="1 2">DSM 18119</strain>
    </source>
</reference>
<evidence type="ECO:0000313" key="2">
    <source>
        <dbReference type="Proteomes" id="UP000184048"/>
    </source>
</evidence>
<keyword evidence="2" id="KW-1185">Reference proteome</keyword>
<evidence type="ECO:0000313" key="1">
    <source>
        <dbReference type="EMBL" id="SHF71494.1"/>
    </source>
</evidence>
<dbReference type="Proteomes" id="UP000184048">
    <property type="component" value="Unassembled WGS sequence"/>
</dbReference>
<dbReference type="EMBL" id="FQUU01000016">
    <property type="protein sequence ID" value="SHF71494.1"/>
    <property type="molecule type" value="Genomic_DNA"/>
</dbReference>
<name>A0A1M5DX90_9BACT</name>
<protein>
    <recommendedName>
        <fullName evidence="3">Lipoprotein</fullName>
    </recommendedName>
</protein>
<dbReference type="PROSITE" id="PS51257">
    <property type="entry name" value="PROKAR_LIPOPROTEIN"/>
    <property type="match status" value="1"/>
</dbReference>